<dbReference type="InterPro" id="IPR012312">
    <property type="entry name" value="Hemerythrin-like"/>
</dbReference>
<comment type="subcellular location">
    <subcellularLocation>
        <location evidence="1">Cytoplasm</location>
    </subcellularLocation>
</comment>
<evidence type="ECO:0000256" key="4">
    <source>
        <dbReference type="ARBA" id="ARBA00023004"/>
    </source>
</evidence>
<dbReference type="Pfam" id="PF04405">
    <property type="entry name" value="ScdA_N"/>
    <property type="match status" value="1"/>
</dbReference>
<keyword evidence="3" id="KW-0479">Metal-binding</keyword>
<evidence type="ECO:0000259" key="5">
    <source>
        <dbReference type="Pfam" id="PF01814"/>
    </source>
</evidence>
<protein>
    <submittedName>
        <fullName evidence="6">Iron-sulfur cluster repair di-iron protein</fullName>
    </submittedName>
</protein>
<keyword evidence="2" id="KW-0963">Cytoplasm</keyword>
<dbReference type="InterPro" id="IPR038062">
    <property type="entry name" value="ScdA-like_N_sf"/>
</dbReference>
<dbReference type="RefSeq" id="WP_214296091.1">
    <property type="nucleotide sequence ID" value="NZ_JAHDYS010000001.1"/>
</dbReference>
<feature type="domain" description="Hemerythrin-like" evidence="5">
    <location>
        <begin position="88"/>
        <end position="238"/>
    </location>
</feature>
<proteinExistence type="predicted"/>
<name>A0ABS5U410_9BACT</name>
<dbReference type="Gene3D" id="1.20.120.520">
    <property type="entry name" value="nmb1532 protein domain like"/>
    <property type="match status" value="1"/>
</dbReference>
<dbReference type="PANTHER" id="PTHR36438">
    <property type="entry name" value="IRON-SULFUR CLUSTER REPAIR PROTEIN YTFE"/>
    <property type="match status" value="1"/>
</dbReference>
<sequence>MKTTMQPLTFAEMTVGEIVADDYRTSRIFEKYGIDFCCGGKTTISTACREKGISETVLFDEIANIKKEAAERSSQYGSWEIPFLTDYIINVHHTYLKDNLAKIAANARKIAGVHGKHHPEVIEIASIFEKIAADMTIHLKEEEEVFFPALKRLDGFIKSSLTPDAKDVETVRSVLSQLGHEHDEIGEAVHRIRHLAKSFEVPDDVCPTFRVTYLELNEFEDDLHKHVHLENNILFPKADKILQAL</sequence>
<reference evidence="6 7" key="1">
    <citation type="submission" date="2021-05" db="EMBL/GenBank/DDBJ databases">
        <title>The draft genome of Geobacter chapellei DSM 13688.</title>
        <authorList>
            <person name="Xu Z."/>
            <person name="Masuda Y."/>
            <person name="Itoh H."/>
            <person name="Senoo K."/>
        </authorList>
    </citation>
    <scope>NUCLEOTIDE SEQUENCE [LARGE SCALE GENOMIC DNA]</scope>
    <source>
        <strain evidence="6 7">DSM 13688</strain>
    </source>
</reference>
<dbReference type="Pfam" id="PF01814">
    <property type="entry name" value="Hemerythrin"/>
    <property type="match status" value="1"/>
</dbReference>
<gene>
    <name evidence="6" type="primary">ric</name>
    <name evidence="6" type="ORF">KJB30_01195</name>
</gene>
<evidence type="ECO:0000256" key="3">
    <source>
        <dbReference type="ARBA" id="ARBA00022723"/>
    </source>
</evidence>
<evidence type="ECO:0000256" key="2">
    <source>
        <dbReference type="ARBA" id="ARBA00022490"/>
    </source>
</evidence>
<accession>A0ABS5U410</accession>
<dbReference type="EMBL" id="JAHDYS010000001">
    <property type="protein sequence ID" value="MBT1070389.1"/>
    <property type="molecule type" value="Genomic_DNA"/>
</dbReference>
<evidence type="ECO:0000313" key="6">
    <source>
        <dbReference type="EMBL" id="MBT1070389.1"/>
    </source>
</evidence>
<dbReference type="PANTHER" id="PTHR36438:SF1">
    <property type="entry name" value="IRON-SULFUR CLUSTER REPAIR PROTEIN YTFE"/>
    <property type="match status" value="1"/>
</dbReference>
<dbReference type="InterPro" id="IPR019903">
    <property type="entry name" value="RIC_family"/>
</dbReference>
<keyword evidence="4" id="KW-0408">Iron</keyword>
<evidence type="ECO:0000256" key="1">
    <source>
        <dbReference type="ARBA" id="ARBA00004496"/>
    </source>
</evidence>
<dbReference type="NCBIfam" id="TIGR03652">
    <property type="entry name" value="FeS_repair_RIC"/>
    <property type="match status" value="1"/>
</dbReference>
<dbReference type="Gene3D" id="1.10.3910.10">
    <property type="entry name" value="SP0561-like"/>
    <property type="match status" value="1"/>
</dbReference>
<keyword evidence="7" id="KW-1185">Reference proteome</keyword>
<comment type="caution">
    <text evidence="6">The sequence shown here is derived from an EMBL/GenBank/DDBJ whole genome shotgun (WGS) entry which is preliminary data.</text>
</comment>
<dbReference type="Proteomes" id="UP000784128">
    <property type="component" value="Unassembled WGS sequence"/>
</dbReference>
<organism evidence="6 7">
    <name type="scientific">Pelotalea chapellei</name>
    <dbReference type="NCBI Taxonomy" id="44671"/>
    <lineage>
        <taxon>Bacteria</taxon>
        <taxon>Pseudomonadati</taxon>
        <taxon>Thermodesulfobacteriota</taxon>
        <taxon>Desulfuromonadia</taxon>
        <taxon>Geobacterales</taxon>
        <taxon>Geobacteraceae</taxon>
        <taxon>Pelotalea</taxon>
    </lineage>
</organism>
<evidence type="ECO:0000313" key="7">
    <source>
        <dbReference type="Proteomes" id="UP000784128"/>
    </source>
</evidence>